<dbReference type="EMBL" id="CP100390">
    <property type="protein sequence ID" value="UZE96582.1"/>
    <property type="molecule type" value="Genomic_DNA"/>
</dbReference>
<proteinExistence type="predicted"/>
<evidence type="ECO:0000313" key="1">
    <source>
        <dbReference type="EMBL" id="UZE96582.1"/>
    </source>
</evidence>
<dbReference type="Proteomes" id="UP001163739">
    <property type="component" value="Chromosome"/>
</dbReference>
<name>A0ABY6N393_9ALTE</name>
<evidence type="ECO:0000313" key="2">
    <source>
        <dbReference type="Proteomes" id="UP001163739"/>
    </source>
</evidence>
<accession>A0ABY6N393</accession>
<keyword evidence="2" id="KW-1185">Reference proteome</keyword>
<sequence>MKDIQLTHTGVFHLEQLEDLIYERYHEEFNIEDDESLRDLVRFASRLQDTDIQREFLLFFLNCGPEMQAKLKSGDEVDSNNYIRRNESW</sequence>
<organism evidence="1 2">
    <name type="scientific">Alkalimarinus alittae</name>
    <dbReference type="NCBI Taxonomy" id="2961619"/>
    <lineage>
        <taxon>Bacteria</taxon>
        <taxon>Pseudomonadati</taxon>
        <taxon>Pseudomonadota</taxon>
        <taxon>Gammaproteobacteria</taxon>
        <taxon>Alteromonadales</taxon>
        <taxon>Alteromonadaceae</taxon>
        <taxon>Alkalimarinus</taxon>
    </lineage>
</organism>
<reference evidence="1" key="1">
    <citation type="submission" date="2022-06" db="EMBL/GenBank/DDBJ databases">
        <title>Alkalimarinus sp. nov., isolated from gut of a Alitta virens.</title>
        <authorList>
            <person name="Yang A.I."/>
            <person name="Shin N.-R."/>
        </authorList>
    </citation>
    <scope>NUCLEOTIDE SEQUENCE</scope>
    <source>
        <strain evidence="1">A2M4</strain>
    </source>
</reference>
<protein>
    <submittedName>
        <fullName evidence="1">Uncharacterized protein</fullName>
    </submittedName>
</protein>
<dbReference type="RefSeq" id="WP_265048066.1">
    <property type="nucleotide sequence ID" value="NZ_CP100390.1"/>
</dbReference>
<gene>
    <name evidence="1" type="ORF">NKI27_02185</name>
</gene>